<keyword evidence="5" id="KW-1185">Reference proteome</keyword>
<accession>A0AAV6V5B7</accession>
<feature type="domain" description="URB1 C-terminal" evidence="3">
    <location>
        <begin position="1498"/>
        <end position="1684"/>
    </location>
</feature>
<dbReference type="Pfam" id="PF11707">
    <property type="entry name" value="Npa1"/>
    <property type="match status" value="1"/>
</dbReference>
<evidence type="ECO:0000313" key="5">
    <source>
        <dbReference type="Proteomes" id="UP000827092"/>
    </source>
</evidence>
<dbReference type="PANTHER" id="PTHR13500:SF0">
    <property type="entry name" value="NUCLEOLAR PRE-RIBOSOMAL-ASSOCIATED PROTEIN 1"/>
    <property type="match status" value="1"/>
</dbReference>
<evidence type="ECO:0000313" key="4">
    <source>
        <dbReference type="EMBL" id="KAG8191258.1"/>
    </source>
</evidence>
<feature type="region of interest" description="Disordered" evidence="1">
    <location>
        <begin position="862"/>
        <end position="881"/>
    </location>
</feature>
<dbReference type="GO" id="GO:0000466">
    <property type="term" value="P:maturation of 5.8S rRNA from tricistronic rRNA transcript (SSU-rRNA, 5.8S rRNA, LSU-rRNA)"/>
    <property type="evidence" value="ECO:0007669"/>
    <property type="project" value="TreeGrafter"/>
</dbReference>
<gene>
    <name evidence="4" type="ORF">JTE90_003270</name>
</gene>
<dbReference type="InterPro" id="IPR021714">
    <property type="entry name" value="URB1_N"/>
</dbReference>
<dbReference type="Proteomes" id="UP000827092">
    <property type="component" value="Unassembled WGS sequence"/>
</dbReference>
<feature type="domain" description="URB1 N-terminal" evidence="2">
    <location>
        <begin position="54"/>
        <end position="377"/>
    </location>
</feature>
<organism evidence="4 5">
    <name type="scientific">Oedothorax gibbosus</name>
    <dbReference type="NCBI Taxonomy" id="931172"/>
    <lineage>
        <taxon>Eukaryota</taxon>
        <taxon>Metazoa</taxon>
        <taxon>Ecdysozoa</taxon>
        <taxon>Arthropoda</taxon>
        <taxon>Chelicerata</taxon>
        <taxon>Arachnida</taxon>
        <taxon>Araneae</taxon>
        <taxon>Araneomorphae</taxon>
        <taxon>Entelegynae</taxon>
        <taxon>Araneoidea</taxon>
        <taxon>Linyphiidae</taxon>
        <taxon>Erigoninae</taxon>
        <taxon>Oedothorax</taxon>
    </lineage>
</organism>
<evidence type="ECO:0008006" key="6">
    <source>
        <dbReference type="Google" id="ProtNLM"/>
    </source>
</evidence>
<dbReference type="GO" id="GO:0000463">
    <property type="term" value="P:maturation of LSU-rRNA from tricistronic rRNA transcript (SSU-rRNA, 5.8S rRNA, LSU-rRNA)"/>
    <property type="evidence" value="ECO:0007669"/>
    <property type="project" value="TreeGrafter"/>
</dbReference>
<evidence type="ECO:0000259" key="2">
    <source>
        <dbReference type="Pfam" id="PF11707"/>
    </source>
</evidence>
<evidence type="ECO:0000259" key="3">
    <source>
        <dbReference type="Pfam" id="PF16201"/>
    </source>
</evidence>
<dbReference type="GO" id="GO:0005730">
    <property type="term" value="C:nucleolus"/>
    <property type="evidence" value="ECO:0007669"/>
    <property type="project" value="TreeGrafter"/>
</dbReference>
<dbReference type="EMBL" id="JAFNEN010000162">
    <property type="protein sequence ID" value="KAG8191258.1"/>
    <property type="molecule type" value="Genomic_DNA"/>
</dbReference>
<reference evidence="4 5" key="1">
    <citation type="journal article" date="2022" name="Nat. Ecol. Evol.">
        <title>A masculinizing supergene underlies an exaggerated male reproductive morph in a spider.</title>
        <authorList>
            <person name="Hendrickx F."/>
            <person name="De Corte Z."/>
            <person name="Sonet G."/>
            <person name="Van Belleghem S.M."/>
            <person name="Kostlbacher S."/>
            <person name="Vangestel C."/>
        </authorList>
    </citation>
    <scope>NUCLEOTIDE SEQUENCE [LARGE SCALE GENOMIC DNA]</scope>
    <source>
        <strain evidence="4">W744_W776</strain>
    </source>
</reference>
<dbReference type="InterPro" id="IPR039844">
    <property type="entry name" value="URB1"/>
</dbReference>
<name>A0AAV6V5B7_9ARAC</name>
<sequence>MAELKPADVIFQGISQNNEPFKHLTDLVNQADEFNAKNSDYDVIKAYIKASGNCQEILQFVKDVAVVDLPKAYLLFKALYHILIRIASDLNVYIAAGTSIVNEVLSYGMRTVFNFLKSNQKSSRNKIALNLLAAMVALGNQASQQVVAKLDFTHVNFFHLLNRSNNAYEEDVRTAFLNLIVLILTVCNNNVIRQMVEAKGFLNHIFPGINYDRTTTVSLILDTFRAKIIENRNISKTNKVRLFNEHTLSHVIKLYTWKGPLRIKKFGKRKLGDEPEPLAFEATEEDALVIRKSAHQFMLALCTTKIGIIFNDPSLGFSGKNLNQTITHVLQSFKNPYFNDLIIEFLVTTLKACPDQLRFYLPTFKDTFKPRLSVSFVNAIKFFKEVIKSQDPVSLLFKSSVERSVPALLNIAKTFCMLNILDTSEIVETLNNGHHVLCYYLCCVMSDILEQANNILEFNVNAKPSEILCDTSELLVFQQSFIKFVLKQFPVMKELQTYWSKITSGTSEDTDEVCDLNNVPIPSLLEEILTILTTIKSFQSLYLKSGMDFDVDLVHMLSSIEKDKNLLPFEDLQNVYLNIAELLSRQNPLTMWNKDKGSTPLTVVVEFYQAAHKAGDLVKAKDLVYKVLLYTNVFDQCKWEIDAWLESLERTKSKHIRSIFGFINEALLDIFQHPKQFAIRETNKQCFSKFVPATLNCLQNSDIKGCQLFVERALTLIMHHQHSPQAFFQVVKPYKNIISSSLFSYWEILSSPKKISMDKIQSLADNAPCPLDLGGHLKRNFMANHSPETSVEICSCNLKNLLEELDANSVRKVIWQILMYMDFETTLILENGKQDAVVGVNTYLMLLQQLLHFLSSDSFNTPQSIGNPSETNSEDITDDDTVNKSSTSLLLFETIKETLCHPIMLKLFIDARLNKFMSKDNIATKLVLSMTQSLLDTDDSKYHECLMPFKNKVISSLQDGNYLEDDEEFDSILGVFSVLFTTNDIVNMLESLLNNNKNVENLSSVFLLLKIFLERDSCSLLSPTCFSSLISKYVTVPKKSKKILRSYITQLLDNHPKYALLVDEDAAQLLVQGKTKKDLTLLGKLIDGSGIFRQVVHNFVAGIEVEDEDSTGFIYLASKCILQCQTEVDSDTNFKQVITSKYWRVFSEYLLNDEHSDYDLLKECGAGMSAGQLLHQKNSVPKKLNSFCKSLLEREVPNPSKMCVLLQFLHSWKLYEADVNKTVNFVLKITCSWLLSSISEEFSCFELTKLIKDVLQGSSDLEITEIIDIRSFFSKCLKTSLKYDNIGKEVLSILTLLCEKSKEGILPIVSIYGLVTGHSSFFQVMLSEEIEKNNFKESVVDLLIILTKLDPSVCKENHIGLFLSAYGATMTTVDQKLLYLMKLYAENEINMSTYSPFLWGKPAIGHYSVMSSSQQYLWKQPKLQDVLSLFLPEMIDLTILNFPLNITLQPTYECVEIEERLRNKIYDLRFVLHLFANLLAPGYYVNCRRFVDSRVLMIIFASLSCTESDVRALGYFCLSQFYNQLESENFREKGIWLCLLDSLRNSISSGNAKIPCIVTLFLARTADIFTKPDHQLYPVISKFITVKPYLDIGQVPEYFKLFNSTELDHRIHRRWLLCLLSDGLRTSADFHICEKRNIINVLLHYYFSSLASNQEKIAIIRVLCCAAKIQSSSRTLCERGLLVWIQAIMQGEPEVRKNLCVLMGNIENTIPEKYTFLYKSIHLSLLESMKTGNG</sequence>
<dbReference type="Pfam" id="PF16201">
    <property type="entry name" value="NopRA1"/>
    <property type="match status" value="1"/>
</dbReference>
<protein>
    <recommendedName>
        <fullName evidence="6">Nucleolar pre-ribosomal-associated protein 1</fullName>
    </recommendedName>
</protein>
<dbReference type="InterPro" id="IPR016024">
    <property type="entry name" value="ARM-type_fold"/>
</dbReference>
<comment type="caution">
    <text evidence="4">The sequence shown here is derived from an EMBL/GenBank/DDBJ whole genome shotgun (WGS) entry which is preliminary data.</text>
</comment>
<dbReference type="InterPro" id="IPR032436">
    <property type="entry name" value="URB1_C"/>
</dbReference>
<feature type="compositionally biased region" description="Polar residues" evidence="1">
    <location>
        <begin position="862"/>
        <end position="871"/>
    </location>
</feature>
<evidence type="ECO:0000256" key="1">
    <source>
        <dbReference type="SAM" id="MobiDB-lite"/>
    </source>
</evidence>
<dbReference type="SUPFAM" id="SSF48371">
    <property type="entry name" value="ARM repeat"/>
    <property type="match status" value="1"/>
</dbReference>
<dbReference type="PANTHER" id="PTHR13500">
    <property type="entry name" value="NUCLEOLAR PRERIBOSOMAL-ASSOCIATED PROTEIN 1"/>
    <property type="match status" value="1"/>
</dbReference>
<proteinExistence type="predicted"/>